<evidence type="ECO:0000313" key="2">
    <source>
        <dbReference type="EMBL" id="SPO06665.1"/>
    </source>
</evidence>
<protein>
    <recommendedName>
        <fullName evidence="4">DNA/RNA-binding protein Alba-like domain-containing protein</fullName>
    </recommendedName>
</protein>
<organism evidence="2 3">
    <name type="scientific">Cephalotrichum gorgonifer</name>
    <dbReference type="NCBI Taxonomy" id="2041049"/>
    <lineage>
        <taxon>Eukaryota</taxon>
        <taxon>Fungi</taxon>
        <taxon>Dikarya</taxon>
        <taxon>Ascomycota</taxon>
        <taxon>Pezizomycotina</taxon>
        <taxon>Sordariomycetes</taxon>
        <taxon>Hypocreomycetidae</taxon>
        <taxon>Microascales</taxon>
        <taxon>Microascaceae</taxon>
        <taxon>Cephalotrichum</taxon>
    </lineage>
</organism>
<dbReference type="EMBL" id="ONZQ02000016">
    <property type="protein sequence ID" value="SPO06665.1"/>
    <property type="molecule type" value="Genomic_DNA"/>
</dbReference>
<keyword evidence="3" id="KW-1185">Reference proteome</keyword>
<evidence type="ECO:0008006" key="4">
    <source>
        <dbReference type="Google" id="ProtNLM"/>
    </source>
</evidence>
<evidence type="ECO:0000256" key="1">
    <source>
        <dbReference type="SAM" id="MobiDB-lite"/>
    </source>
</evidence>
<accession>A0AAE8N5I0</accession>
<proteinExistence type="predicted"/>
<feature type="region of interest" description="Disordered" evidence="1">
    <location>
        <begin position="1"/>
        <end position="48"/>
    </location>
</feature>
<sequence>MDAATGCASKKRGPRESPAQAPAPKRRKCPEEIQSRSTSASKKVSQPPTTLALSASLEATLAELRLKYDVLVASVLSSTKIKTRIERVTSHLRQTVSQASASGGADGEGLPALVLLHARPAEVGKMITMVEKTKELLAPEGSGAIYQYNLLFELPPKPAEATIVEETVLEGGDREVGEESDDGFEKLEIFERAANPKAPARPVRAMGIFLSTVPVQELKSKAGITAQTTGTAPEEG</sequence>
<reference evidence="2" key="1">
    <citation type="submission" date="2018-03" db="EMBL/GenBank/DDBJ databases">
        <authorList>
            <person name="Guldener U."/>
        </authorList>
    </citation>
    <scope>NUCLEOTIDE SEQUENCE</scope>
</reference>
<gene>
    <name evidence="2" type="ORF">DNG_09357</name>
</gene>
<feature type="compositionally biased region" description="Polar residues" evidence="1">
    <location>
        <begin position="35"/>
        <end position="48"/>
    </location>
</feature>
<evidence type="ECO:0000313" key="3">
    <source>
        <dbReference type="Proteomes" id="UP001187682"/>
    </source>
</evidence>
<dbReference type="Proteomes" id="UP001187682">
    <property type="component" value="Unassembled WGS sequence"/>
</dbReference>
<dbReference type="AlphaFoldDB" id="A0AAE8N5I0"/>
<name>A0AAE8N5I0_9PEZI</name>
<comment type="caution">
    <text evidence="2">The sequence shown here is derived from an EMBL/GenBank/DDBJ whole genome shotgun (WGS) entry which is preliminary data.</text>
</comment>